<reference evidence="1" key="1">
    <citation type="submission" date="2023-04" db="EMBL/GenBank/DDBJ databases">
        <title>Draft Genome sequencing of Naganishia species isolated from polar environments using Oxford Nanopore Technology.</title>
        <authorList>
            <person name="Leo P."/>
            <person name="Venkateswaran K."/>
        </authorList>
    </citation>
    <scope>NUCLEOTIDE SEQUENCE</scope>
    <source>
        <strain evidence="1">MNA-CCFEE 5262</strain>
    </source>
</reference>
<dbReference type="EMBL" id="JASBWS010000197">
    <property type="protein sequence ID" value="KAJ9091601.1"/>
    <property type="molecule type" value="Genomic_DNA"/>
</dbReference>
<gene>
    <name evidence="1" type="ORF">QFC20_007602</name>
</gene>
<keyword evidence="2" id="KW-1185">Reference proteome</keyword>
<comment type="caution">
    <text evidence="1">The sequence shown here is derived from an EMBL/GenBank/DDBJ whole genome shotgun (WGS) entry which is preliminary data.</text>
</comment>
<protein>
    <submittedName>
        <fullName evidence="1">Uncharacterized protein</fullName>
    </submittedName>
</protein>
<accession>A0ACC2UYP6</accession>
<evidence type="ECO:0000313" key="2">
    <source>
        <dbReference type="Proteomes" id="UP001230649"/>
    </source>
</evidence>
<proteinExistence type="predicted"/>
<evidence type="ECO:0000313" key="1">
    <source>
        <dbReference type="EMBL" id="KAJ9091601.1"/>
    </source>
</evidence>
<dbReference type="Proteomes" id="UP001230649">
    <property type="component" value="Unassembled WGS sequence"/>
</dbReference>
<organism evidence="1 2">
    <name type="scientific">Naganishia adeliensis</name>
    <dbReference type="NCBI Taxonomy" id="92952"/>
    <lineage>
        <taxon>Eukaryota</taxon>
        <taxon>Fungi</taxon>
        <taxon>Dikarya</taxon>
        <taxon>Basidiomycota</taxon>
        <taxon>Agaricomycotina</taxon>
        <taxon>Tremellomycetes</taxon>
        <taxon>Filobasidiales</taxon>
        <taxon>Filobasidiaceae</taxon>
        <taxon>Naganishia</taxon>
    </lineage>
</organism>
<sequence>MVNPNRRFFVGGNFKMNGTVDMITNLIEHLNNAHLDGKTGCPTSEVVVAPPSIYLLQVKNALRPPAQVAAQNCYTADSGAYTGEISPSQLVDAQVEWVILGHSERRSMFGDTDKFVGDKTRAAISAGLKVILCVGETKEEREKGITMEVNERQLEAVTKTIDEKDWEHVVLAYEPVWAIGTGLVASPQQAQEVHAELRTWLAKKVSQKVADNIRIIYGGSVNGKNCKELAHQSDIDGFLVGGASLKPEFVDICKSAD</sequence>
<name>A0ACC2UYP6_9TREE</name>